<dbReference type="RefSeq" id="WP_278315798.1">
    <property type="nucleotide sequence ID" value="NZ_CP121464.1"/>
</dbReference>
<dbReference type="Proteomes" id="UP001219584">
    <property type="component" value="Chromosome"/>
</dbReference>
<organism evidence="1 2">
    <name type="scientific">Janthinobacterium rivuli</name>
    <dbReference type="NCBI Taxonomy" id="2751478"/>
    <lineage>
        <taxon>Bacteria</taxon>
        <taxon>Pseudomonadati</taxon>
        <taxon>Pseudomonadota</taxon>
        <taxon>Betaproteobacteria</taxon>
        <taxon>Burkholderiales</taxon>
        <taxon>Oxalobacteraceae</taxon>
        <taxon>Janthinobacterium</taxon>
    </lineage>
</organism>
<gene>
    <name evidence="1" type="ORF">P9875_15340</name>
</gene>
<keyword evidence="2" id="KW-1185">Reference proteome</keyword>
<dbReference type="EMBL" id="CP121464">
    <property type="protein sequence ID" value="WFR77097.1"/>
    <property type="molecule type" value="Genomic_DNA"/>
</dbReference>
<evidence type="ECO:0000313" key="2">
    <source>
        <dbReference type="Proteomes" id="UP001219584"/>
    </source>
</evidence>
<accession>A0ABY8HZ76</accession>
<name>A0ABY8HZ76_9BURK</name>
<sequence length="184" mass="19971">MTISEFLTAVRTPYIDTLARVATQLESHVEPAYRQSDGSLAVEGALGLPCRADVIPMEGITAGQTIQVDSETRLEFEAVTFASGAAEVLLSPFVWDWTPLEVLGLSQEAVSNVCQAWFLKWFDADDENVATEEGLFGVVHFMSELEPTEGGWKVTVDLGSSPVSALEDFLFRILDAGASQVRIG</sequence>
<proteinExistence type="predicted"/>
<protein>
    <submittedName>
        <fullName evidence="1">Uncharacterized protein</fullName>
    </submittedName>
</protein>
<evidence type="ECO:0000313" key="1">
    <source>
        <dbReference type="EMBL" id="WFR77097.1"/>
    </source>
</evidence>
<reference evidence="1 2" key="1">
    <citation type="submission" date="2023-04" db="EMBL/GenBank/DDBJ databases">
        <title>Nanopore sequencing of Janthinobacterium from water.</title>
        <authorList>
            <person name="Ciuchcinski K."/>
            <person name="Rokowska A."/>
            <person name="Dziewit L."/>
        </authorList>
    </citation>
    <scope>NUCLEOTIDE SEQUENCE [LARGE SCALE GENOMIC DNA]</scope>
    <source>
        <strain evidence="1 2">DEMB2</strain>
    </source>
</reference>